<dbReference type="SUPFAM" id="SSF53383">
    <property type="entry name" value="PLP-dependent transferases"/>
    <property type="match status" value="1"/>
</dbReference>
<dbReference type="Gene3D" id="3.90.1150.10">
    <property type="entry name" value="Aspartate Aminotransferase, domain 1"/>
    <property type="match status" value="1"/>
</dbReference>
<evidence type="ECO:0000259" key="7">
    <source>
        <dbReference type="Pfam" id="PF00155"/>
    </source>
</evidence>
<evidence type="ECO:0000313" key="9">
    <source>
        <dbReference type="Proteomes" id="UP000324800"/>
    </source>
</evidence>
<dbReference type="UniPathway" id="UPA00528">
    <property type="reaction ID" value="UER00586"/>
</dbReference>
<evidence type="ECO:0000256" key="6">
    <source>
        <dbReference type="ARBA" id="ARBA00025785"/>
    </source>
</evidence>
<gene>
    <name evidence="8" type="ORF">EZS28_001647</name>
</gene>
<dbReference type="OrthoDB" id="1732682at2759"/>
<evidence type="ECO:0000256" key="4">
    <source>
        <dbReference type="ARBA" id="ARBA00022679"/>
    </source>
</evidence>
<dbReference type="Gene3D" id="1.10.287.1970">
    <property type="match status" value="1"/>
</dbReference>
<evidence type="ECO:0000313" key="8">
    <source>
        <dbReference type="EMBL" id="KAA6402827.1"/>
    </source>
</evidence>
<comment type="cofactor">
    <cofactor evidence="1">
        <name>pyridoxal 5'-phosphate</name>
        <dbReference type="ChEBI" id="CHEBI:597326"/>
    </cofactor>
</comment>
<keyword evidence="4 8" id="KW-0808">Transferase</keyword>
<dbReference type="Gene3D" id="3.40.640.10">
    <property type="entry name" value="Type I PLP-dependent aspartate aminotransferase-like (Major domain)"/>
    <property type="match status" value="1"/>
</dbReference>
<evidence type="ECO:0000256" key="3">
    <source>
        <dbReference type="ARBA" id="ARBA00022576"/>
    </source>
</evidence>
<protein>
    <submittedName>
        <fullName evidence="8">Alanine aminotransferase</fullName>
    </submittedName>
</protein>
<dbReference type="InterPro" id="IPR015424">
    <property type="entry name" value="PyrdxlP-dep_Trfase"/>
</dbReference>
<dbReference type="InterPro" id="IPR045088">
    <property type="entry name" value="ALAT1/2-like"/>
</dbReference>
<comment type="caution">
    <text evidence="8">The sequence shown here is derived from an EMBL/GenBank/DDBJ whole genome shotgun (WGS) entry which is preliminary data.</text>
</comment>
<evidence type="ECO:0000256" key="1">
    <source>
        <dbReference type="ARBA" id="ARBA00001933"/>
    </source>
</evidence>
<dbReference type="InterPro" id="IPR015421">
    <property type="entry name" value="PyrdxlP-dep_Trfase_major"/>
</dbReference>
<dbReference type="FunFam" id="3.40.640.10:FF:000012">
    <property type="entry name" value="alanine aminotransferase 2"/>
    <property type="match status" value="1"/>
</dbReference>
<dbReference type="Pfam" id="PF00155">
    <property type="entry name" value="Aminotran_1_2"/>
    <property type="match status" value="1"/>
</dbReference>
<accession>A0A5J4X6C8</accession>
<dbReference type="InterPro" id="IPR015422">
    <property type="entry name" value="PyrdxlP-dep_Trfase_small"/>
</dbReference>
<reference evidence="8 9" key="1">
    <citation type="submission" date="2019-03" db="EMBL/GenBank/DDBJ databases">
        <title>Single cell metagenomics reveals metabolic interactions within the superorganism composed of flagellate Streblomastix strix and complex community of Bacteroidetes bacteria on its surface.</title>
        <authorList>
            <person name="Treitli S.C."/>
            <person name="Kolisko M."/>
            <person name="Husnik F."/>
            <person name="Keeling P."/>
            <person name="Hampl V."/>
        </authorList>
    </citation>
    <scope>NUCLEOTIDE SEQUENCE [LARGE SCALE GENOMIC DNA]</scope>
    <source>
        <strain evidence="8">ST1C</strain>
    </source>
</reference>
<evidence type="ECO:0000256" key="5">
    <source>
        <dbReference type="ARBA" id="ARBA00022898"/>
    </source>
</evidence>
<dbReference type="PANTHER" id="PTHR11751:SF29">
    <property type="entry name" value="ALANINE TRANSAMINASE"/>
    <property type="match status" value="1"/>
</dbReference>
<keyword evidence="3 8" id="KW-0032">Aminotransferase</keyword>
<dbReference type="EMBL" id="SNRW01000178">
    <property type="protein sequence ID" value="KAA6402827.1"/>
    <property type="molecule type" value="Genomic_DNA"/>
</dbReference>
<dbReference type="InterPro" id="IPR004839">
    <property type="entry name" value="Aminotransferase_I/II_large"/>
</dbReference>
<proteinExistence type="inferred from homology"/>
<dbReference type="FunFam" id="3.90.1150.10:FF:000151">
    <property type="entry name" value="Alanine aminotransferase 2"/>
    <property type="match status" value="1"/>
</dbReference>
<dbReference type="GO" id="GO:0030170">
    <property type="term" value="F:pyridoxal phosphate binding"/>
    <property type="evidence" value="ECO:0007669"/>
    <property type="project" value="InterPro"/>
</dbReference>
<keyword evidence="5" id="KW-0663">Pyridoxal phosphate</keyword>
<dbReference type="AlphaFoldDB" id="A0A5J4X6C8"/>
<feature type="domain" description="Aminotransferase class I/classII large" evidence="7">
    <location>
        <begin position="91"/>
        <end position="469"/>
    </location>
</feature>
<dbReference type="CDD" id="cd00609">
    <property type="entry name" value="AAT_like"/>
    <property type="match status" value="1"/>
</dbReference>
<comment type="subunit">
    <text evidence="2">Homodimer.</text>
</comment>
<dbReference type="PANTHER" id="PTHR11751">
    <property type="entry name" value="ALANINE AMINOTRANSFERASE"/>
    <property type="match status" value="1"/>
</dbReference>
<organism evidence="8 9">
    <name type="scientific">Streblomastix strix</name>
    <dbReference type="NCBI Taxonomy" id="222440"/>
    <lineage>
        <taxon>Eukaryota</taxon>
        <taxon>Metamonada</taxon>
        <taxon>Preaxostyla</taxon>
        <taxon>Oxymonadida</taxon>
        <taxon>Streblomastigidae</taxon>
        <taxon>Streblomastix</taxon>
    </lineage>
</organism>
<name>A0A5J4X6C8_9EUKA</name>
<sequence length="486" mass="54489">MYKPTLTMDGIQPNVLRSEYAVRGAVPQRAMDIEEELKQGVKYPFSKIIYCNIGNPHILGQQPISFFREVLSLLVNPALINHPEIQKIYAPDVIQRARYMLQETPGGIGAYSHSQGLPFVRKDIAAFIEKRDGFPCSYHTIFLSQGASPGIQTFLQFLIRSTKDGIMIPYPQYPLYTGTIALYGGTFVSYSLDESKGWLLTKELLQKSLSEAKSNNIEVRALVIINPGNPTGSSLPESCVLEVLDFAYENSIALLVDEVYQTNIYKKQSKPFVSFRKTMISNGDRYKGLELISFHSVSKGFVGECGLRGGYFQMENIDSKIRSELYKLASLSLCPNVMGQMVVDLMVKPPEEGSASYLKYKQEEDGLIASLGRRAKLLSEELNKLPNCSCVEVEGALYAFPKIDIPKSAVEEAKRRGIKPDTMYAMSLLENEGICVVPGSGFGQEEGTYHIRTTILPQESDFAEVCERFKRHHLKFIETDWSQTVK</sequence>
<dbReference type="Proteomes" id="UP000324800">
    <property type="component" value="Unassembled WGS sequence"/>
</dbReference>
<dbReference type="GO" id="GO:0042853">
    <property type="term" value="P:L-alanine catabolic process"/>
    <property type="evidence" value="ECO:0007669"/>
    <property type="project" value="UniProtKB-UniPathway"/>
</dbReference>
<dbReference type="FunFam" id="1.10.287.1970:FF:000001">
    <property type="entry name" value="Alanine aminotransferase 2"/>
    <property type="match status" value="1"/>
</dbReference>
<evidence type="ECO:0000256" key="2">
    <source>
        <dbReference type="ARBA" id="ARBA00011738"/>
    </source>
</evidence>
<comment type="similarity">
    <text evidence="6">Belongs to the class-I pyridoxal-phosphate-dependent aminotransferase family. Alanine aminotransferase subfamily.</text>
</comment>
<dbReference type="GO" id="GO:0004021">
    <property type="term" value="F:L-alanine:2-oxoglutarate aminotransferase activity"/>
    <property type="evidence" value="ECO:0007669"/>
    <property type="project" value="TreeGrafter"/>
</dbReference>